<dbReference type="RefSeq" id="WP_138638619.1">
    <property type="nucleotide sequence ID" value="NZ_JASWDG010000071.1"/>
</dbReference>
<dbReference type="InterPro" id="IPR046492">
    <property type="entry name" value="DUF6585"/>
</dbReference>
<evidence type="ECO:0000313" key="3">
    <source>
        <dbReference type="Proteomes" id="UP000305238"/>
    </source>
</evidence>
<name>A0A5S4GS15_9ACTN</name>
<dbReference type="EMBL" id="VCKZ01000181">
    <property type="protein sequence ID" value="TMR35311.1"/>
    <property type="molecule type" value="Genomic_DNA"/>
</dbReference>
<dbReference type="Proteomes" id="UP000305238">
    <property type="component" value="Unassembled WGS sequence"/>
</dbReference>
<comment type="caution">
    <text evidence="2">The sequence shown here is derived from an EMBL/GenBank/DDBJ whole genome shotgun (WGS) entry which is preliminary data.</text>
</comment>
<reference evidence="2 3" key="1">
    <citation type="submission" date="2019-05" db="EMBL/GenBank/DDBJ databases">
        <title>Draft genome sequence of Actinomadura geliboluensis A8036.</title>
        <authorList>
            <person name="Saricaoglu S."/>
            <person name="Isik K."/>
        </authorList>
    </citation>
    <scope>NUCLEOTIDE SEQUENCE [LARGE SCALE GENOMIC DNA]</scope>
    <source>
        <strain evidence="2 3">A8036</strain>
    </source>
</reference>
<feature type="transmembrane region" description="Helical" evidence="1">
    <location>
        <begin position="25"/>
        <end position="45"/>
    </location>
</feature>
<keyword evidence="3" id="KW-1185">Reference proteome</keyword>
<sequence length="242" mass="26331">MAPPHDRLGEPIRTFDGRAAGRRTWLWLGLLSLASLALIPGAVSYLRDRVWWVGIPALLLAMGYAAAAGWIAGRDRPRLRHRVARLYSGGLSVTGPDGEAAYAWDELASVTVSGRSGGPRTRWRFTIVAEDGRVLRLEDDIPDVRALGVAVAEEVTARLVPRRLAAVRAREPVRLGPFTVDLDGVEKDGERLPWKDVRDVVIENGMVAVRSHSGRTDLMAVASQVPDAPALAALCHRLGDEI</sequence>
<dbReference type="AlphaFoldDB" id="A0A5S4GS15"/>
<dbReference type="Pfam" id="PF20226">
    <property type="entry name" value="DUF6585"/>
    <property type="match status" value="1"/>
</dbReference>
<keyword evidence="1" id="KW-0812">Transmembrane</keyword>
<protein>
    <submittedName>
        <fullName evidence="2">Uncharacterized protein</fullName>
    </submittedName>
</protein>
<keyword evidence="1" id="KW-1133">Transmembrane helix</keyword>
<evidence type="ECO:0000313" key="2">
    <source>
        <dbReference type="EMBL" id="TMR35311.1"/>
    </source>
</evidence>
<organism evidence="2 3">
    <name type="scientific">Actinomadura geliboluensis</name>
    <dbReference type="NCBI Taxonomy" id="882440"/>
    <lineage>
        <taxon>Bacteria</taxon>
        <taxon>Bacillati</taxon>
        <taxon>Actinomycetota</taxon>
        <taxon>Actinomycetes</taxon>
        <taxon>Streptosporangiales</taxon>
        <taxon>Thermomonosporaceae</taxon>
        <taxon>Actinomadura</taxon>
    </lineage>
</organism>
<gene>
    <name evidence="2" type="ORF">ETD96_23390</name>
</gene>
<accession>A0A5S4GS15</accession>
<evidence type="ECO:0000256" key="1">
    <source>
        <dbReference type="SAM" id="Phobius"/>
    </source>
</evidence>
<feature type="transmembrane region" description="Helical" evidence="1">
    <location>
        <begin position="51"/>
        <end position="72"/>
    </location>
</feature>
<proteinExistence type="predicted"/>
<keyword evidence="1" id="KW-0472">Membrane</keyword>
<dbReference type="OrthoDB" id="153933at2"/>